<evidence type="ECO:0000313" key="3">
    <source>
        <dbReference type="Proteomes" id="UP001595693"/>
    </source>
</evidence>
<dbReference type="InterPro" id="IPR036249">
    <property type="entry name" value="Thioredoxin-like_sf"/>
</dbReference>
<protein>
    <submittedName>
        <fullName evidence="2">Thioredoxin domain-containing protein</fullName>
    </submittedName>
</protein>
<gene>
    <name evidence="2" type="ORF">ACFOW3_28335</name>
</gene>
<dbReference type="PROSITE" id="PS51352">
    <property type="entry name" value="THIOREDOXIN_2"/>
    <property type="match status" value="1"/>
</dbReference>
<organism evidence="2 3">
    <name type="scientific">Acidovorax facilis</name>
    <dbReference type="NCBI Taxonomy" id="12917"/>
    <lineage>
        <taxon>Bacteria</taxon>
        <taxon>Pseudomonadati</taxon>
        <taxon>Pseudomonadota</taxon>
        <taxon>Betaproteobacteria</taxon>
        <taxon>Burkholderiales</taxon>
        <taxon>Comamonadaceae</taxon>
        <taxon>Acidovorax</taxon>
    </lineage>
</organism>
<comment type="caution">
    <text evidence="2">The sequence shown here is derived from an EMBL/GenBank/DDBJ whole genome shotgun (WGS) entry which is preliminary data.</text>
</comment>
<dbReference type="PANTHER" id="PTHR35891">
    <property type="entry name" value="THIOL:DISULFIDE INTERCHANGE PROTEIN DSBA"/>
    <property type="match status" value="1"/>
</dbReference>
<evidence type="ECO:0000313" key="2">
    <source>
        <dbReference type="EMBL" id="MFC3938534.1"/>
    </source>
</evidence>
<feature type="domain" description="Thioredoxin" evidence="1">
    <location>
        <begin position="22"/>
        <end position="177"/>
    </location>
</feature>
<accession>A0ABV8DJ86</accession>
<sequence length="220" mass="23445">MQLEPNPSSPTRRALLGLAAALPVAALAQKASMPDVGGTKPYKVLRNPVANDKLRVREFISYACPACQRYHAGIAQWAESLPRTLSFVVNPVILNASSQAEITLMSARVALGKLAPGTMAKFDADALELMQAKGNSPSLADIEGVVSRYGDAGKALVVMRQKQTLAQIEQWLDAAGRYEVLKTPSLGVLGQFVVTPEDAAARAELFFGLLNGLISQSIKA</sequence>
<dbReference type="PROSITE" id="PS51318">
    <property type="entry name" value="TAT"/>
    <property type="match status" value="1"/>
</dbReference>
<proteinExistence type="predicted"/>
<dbReference type="Gene3D" id="3.40.30.10">
    <property type="entry name" value="Glutaredoxin"/>
    <property type="match status" value="1"/>
</dbReference>
<dbReference type="InterPro" id="IPR050824">
    <property type="entry name" value="Thiol_disulfide_DsbA"/>
</dbReference>
<dbReference type="Proteomes" id="UP001595693">
    <property type="component" value="Unassembled WGS sequence"/>
</dbReference>
<reference evidence="3" key="1">
    <citation type="journal article" date="2019" name="Int. J. Syst. Evol. Microbiol.">
        <title>The Global Catalogue of Microorganisms (GCM) 10K type strain sequencing project: providing services to taxonomists for standard genome sequencing and annotation.</title>
        <authorList>
            <consortium name="The Broad Institute Genomics Platform"/>
            <consortium name="The Broad Institute Genome Sequencing Center for Infectious Disease"/>
            <person name="Wu L."/>
            <person name="Ma J."/>
        </authorList>
    </citation>
    <scope>NUCLEOTIDE SEQUENCE [LARGE SCALE GENOMIC DNA]</scope>
    <source>
        <strain evidence="3">CCUG 2113</strain>
    </source>
</reference>
<dbReference type="InterPro" id="IPR006311">
    <property type="entry name" value="TAT_signal"/>
</dbReference>
<dbReference type="RefSeq" id="WP_147433318.1">
    <property type="nucleotide sequence ID" value="NZ_CP192461.1"/>
</dbReference>
<dbReference type="PANTHER" id="PTHR35891:SF3">
    <property type="entry name" value="THIOL:DISULFIDE INTERCHANGE PROTEIN DSBL"/>
    <property type="match status" value="1"/>
</dbReference>
<dbReference type="SUPFAM" id="SSF52833">
    <property type="entry name" value="Thioredoxin-like"/>
    <property type="match status" value="1"/>
</dbReference>
<name>A0ABV8DJ86_9BURK</name>
<dbReference type="InterPro" id="IPR013766">
    <property type="entry name" value="Thioredoxin_domain"/>
</dbReference>
<dbReference type="EMBL" id="JBHSAJ010000182">
    <property type="protein sequence ID" value="MFC3938534.1"/>
    <property type="molecule type" value="Genomic_DNA"/>
</dbReference>
<evidence type="ECO:0000259" key="1">
    <source>
        <dbReference type="PROSITE" id="PS51352"/>
    </source>
</evidence>
<keyword evidence="3" id="KW-1185">Reference proteome</keyword>